<dbReference type="EMBL" id="ASPP01029153">
    <property type="protein sequence ID" value="ETO04600.1"/>
    <property type="molecule type" value="Genomic_DNA"/>
</dbReference>
<dbReference type="AlphaFoldDB" id="X6LV45"/>
<dbReference type="SUPFAM" id="SSF117281">
    <property type="entry name" value="Kelch motif"/>
    <property type="match status" value="1"/>
</dbReference>
<dbReference type="Proteomes" id="UP000023152">
    <property type="component" value="Unassembled WGS sequence"/>
</dbReference>
<accession>X6LV45</accession>
<organism evidence="2 3">
    <name type="scientific">Reticulomyxa filosa</name>
    <dbReference type="NCBI Taxonomy" id="46433"/>
    <lineage>
        <taxon>Eukaryota</taxon>
        <taxon>Sar</taxon>
        <taxon>Rhizaria</taxon>
        <taxon>Retaria</taxon>
        <taxon>Foraminifera</taxon>
        <taxon>Monothalamids</taxon>
        <taxon>Reticulomyxidae</taxon>
        <taxon>Reticulomyxa</taxon>
    </lineage>
</organism>
<keyword evidence="1" id="KW-0175">Coiled coil</keyword>
<dbReference type="InterPro" id="IPR015915">
    <property type="entry name" value="Kelch-typ_b-propeller"/>
</dbReference>
<name>X6LV45_RETFI</name>
<evidence type="ECO:0000313" key="3">
    <source>
        <dbReference type="Proteomes" id="UP000023152"/>
    </source>
</evidence>
<evidence type="ECO:0000313" key="2">
    <source>
        <dbReference type="EMBL" id="ETO04600.1"/>
    </source>
</evidence>
<feature type="coiled-coil region" evidence="1">
    <location>
        <begin position="309"/>
        <end position="341"/>
    </location>
</feature>
<proteinExistence type="predicted"/>
<protein>
    <recommendedName>
        <fullName evidence="4">Kelch domain-containing protein</fullName>
    </recommendedName>
</protein>
<reference evidence="2 3" key="1">
    <citation type="journal article" date="2013" name="Curr. Biol.">
        <title>The Genome of the Foraminiferan Reticulomyxa filosa.</title>
        <authorList>
            <person name="Glockner G."/>
            <person name="Hulsmann N."/>
            <person name="Schleicher M."/>
            <person name="Noegel A.A."/>
            <person name="Eichinger L."/>
            <person name="Gallinger C."/>
            <person name="Pawlowski J."/>
            <person name="Sierra R."/>
            <person name="Euteneuer U."/>
            <person name="Pillet L."/>
            <person name="Moustafa A."/>
            <person name="Platzer M."/>
            <person name="Groth M."/>
            <person name="Szafranski K."/>
            <person name="Schliwa M."/>
        </authorList>
    </citation>
    <scope>NUCLEOTIDE SEQUENCE [LARGE SCALE GENOMIC DNA]</scope>
</reference>
<sequence>VPFKDVKNLPIPLAVSQCVSHKYPNDVQLVGHCVVKLVDNKNDKDSNEITLLSFGGHYNHTLVMKYVSVWSDIPNKSNELSNYNEWVPLTDNHNNPIMIEGDDSYYTGVRAVVGGSNNHLLFITYLKNNISVFNLNTFEFIKHDTLPTDNSIFYHCFVSKPENGQVQEMVKTNQKNKQNCEMLLFCKKTGLSIEYDEDKNKFQFHKLLVSKDIELFFAYAYVCINDVILFFGGQNGKFGPNKMVSKSVHKYFIRENKWMMCESTLPSLLYSSVGILSEDNTYIHIVGGFNEHGFFSPRHIKTHLSEWLNEGEMRKKGQLKVEKEEKEEKKEENDKQDVSVTFLLYLYLMTNYK</sequence>
<keyword evidence="3" id="KW-1185">Reference proteome</keyword>
<evidence type="ECO:0000256" key="1">
    <source>
        <dbReference type="SAM" id="Coils"/>
    </source>
</evidence>
<evidence type="ECO:0008006" key="4">
    <source>
        <dbReference type="Google" id="ProtNLM"/>
    </source>
</evidence>
<feature type="non-terminal residue" evidence="2">
    <location>
        <position position="1"/>
    </location>
</feature>
<gene>
    <name evidence="2" type="ORF">RFI_32796</name>
</gene>
<comment type="caution">
    <text evidence="2">The sequence shown here is derived from an EMBL/GenBank/DDBJ whole genome shotgun (WGS) entry which is preliminary data.</text>
</comment>
<dbReference type="Gene3D" id="2.120.10.80">
    <property type="entry name" value="Kelch-type beta propeller"/>
    <property type="match status" value="1"/>
</dbReference>